<dbReference type="Proteomes" id="UP000551327">
    <property type="component" value="Unassembled WGS sequence"/>
</dbReference>
<reference evidence="2 3" key="1">
    <citation type="submission" date="2020-08" db="EMBL/GenBank/DDBJ databases">
        <title>The genome sequence of type strain Novosphingobium piscinae KCTC 42194.</title>
        <authorList>
            <person name="Liu Y."/>
        </authorList>
    </citation>
    <scope>NUCLEOTIDE SEQUENCE [LARGE SCALE GENOMIC DNA]</scope>
    <source>
        <strain evidence="2 3">KCTC 42194</strain>
    </source>
</reference>
<comment type="caution">
    <text evidence="2">The sequence shown here is derived from an EMBL/GenBank/DDBJ whole genome shotgun (WGS) entry which is preliminary data.</text>
</comment>
<dbReference type="RefSeq" id="WP_185680458.1">
    <property type="nucleotide sequence ID" value="NZ_JACLAX010000022.1"/>
</dbReference>
<evidence type="ECO:0000313" key="2">
    <source>
        <dbReference type="EMBL" id="MBC2670596.1"/>
    </source>
</evidence>
<dbReference type="Gene3D" id="3.40.50.1820">
    <property type="entry name" value="alpha/beta hydrolase"/>
    <property type="match status" value="1"/>
</dbReference>
<dbReference type="InterPro" id="IPR029058">
    <property type="entry name" value="AB_hydrolase_fold"/>
</dbReference>
<dbReference type="SUPFAM" id="SSF53474">
    <property type="entry name" value="alpha/beta-Hydrolases"/>
    <property type="match status" value="1"/>
</dbReference>
<dbReference type="GO" id="GO:0016787">
    <property type="term" value="F:hydrolase activity"/>
    <property type="evidence" value="ECO:0007669"/>
    <property type="project" value="UniProtKB-KW"/>
</dbReference>
<dbReference type="Pfam" id="PF00561">
    <property type="entry name" value="Abhydrolase_1"/>
    <property type="match status" value="1"/>
</dbReference>
<dbReference type="GO" id="GO:0016020">
    <property type="term" value="C:membrane"/>
    <property type="evidence" value="ECO:0007669"/>
    <property type="project" value="TreeGrafter"/>
</dbReference>
<evidence type="ECO:0000259" key="1">
    <source>
        <dbReference type="Pfam" id="PF00561"/>
    </source>
</evidence>
<dbReference type="PRINTS" id="PR00111">
    <property type="entry name" value="ABHYDROLASE"/>
</dbReference>
<dbReference type="AlphaFoldDB" id="A0A7X1G0Y1"/>
<keyword evidence="3" id="KW-1185">Reference proteome</keyword>
<keyword evidence="2" id="KW-0378">Hydrolase</keyword>
<sequence>MSASPTCLTVAVAGRRIHVATWGQPNAPVVMLIHGMRDHCRSWDWIAPVLAEHYRVIAPDLRGHGESDWAGSDGYALPGYVADIADVAQALGLDRYAIVGHSLGGAIGLRVTAAFPDRVVAFAGVECIELPIHRDEAREPTPYPQRLRQWLERRQAAAIHSIRHYPTLEDACARMQREQPDIPAATVRHLVEHATVCDAGLGWRWKFDPRVRLRAPEDQRASDLDEVLDAVTCPVLLFYGDAGWIPVPGAPRLSRLGQYRISHYPGGGHWLHHQFTGRFTAEVLAFLDANCRTTDHA</sequence>
<proteinExistence type="predicted"/>
<organism evidence="2 3">
    <name type="scientific">Novosphingobium piscinae</name>
    <dbReference type="NCBI Taxonomy" id="1507448"/>
    <lineage>
        <taxon>Bacteria</taxon>
        <taxon>Pseudomonadati</taxon>
        <taxon>Pseudomonadota</taxon>
        <taxon>Alphaproteobacteria</taxon>
        <taxon>Sphingomonadales</taxon>
        <taxon>Sphingomonadaceae</taxon>
        <taxon>Novosphingobium</taxon>
    </lineage>
</organism>
<protein>
    <submittedName>
        <fullName evidence="2">Alpha/beta hydrolase</fullName>
    </submittedName>
</protein>
<name>A0A7X1G0Y1_9SPHN</name>
<accession>A0A7X1G0Y1</accession>
<evidence type="ECO:0000313" key="3">
    <source>
        <dbReference type="Proteomes" id="UP000551327"/>
    </source>
</evidence>
<gene>
    <name evidence="2" type="ORF">H7F53_15700</name>
</gene>
<dbReference type="PANTHER" id="PTHR43798">
    <property type="entry name" value="MONOACYLGLYCEROL LIPASE"/>
    <property type="match status" value="1"/>
</dbReference>
<dbReference type="EMBL" id="JACLAX010000022">
    <property type="protein sequence ID" value="MBC2670596.1"/>
    <property type="molecule type" value="Genomic_DNA"/>
</dbReference>
<dbReference type="InterPro" id="IPR050266">
    <property type="entry name" value="AB_hydrolase_sf"/>
</dbReference>
<feature type="domain" description="AB hydrolase-1" evidence="1">
    <location>
        <begin position="28"/>
        <end position="273"/>
    </location>
</feature>
<dbReference type="PANTHER" id="PTHR43798:SF33">
    <property type="entry name" value="HYDROLASE, PUTATIVE (AFU_ORTHOLOGUE AFUA_2G14860)-RELATED"/>
    <property type="match status" value="1"/>
</dbReference>
<dbReference type="InterPro" id="IPR000073">
    <property type="entry name" value="AB_hydrolase_1"/>
</dbReference>